<dbReference type="PROSITE" id="PS00518">
    <property type="entry name" value="ZF_RING_1"/>
    <property type="match status" value="1"/>
</dbReference>
<dbReference type="SUPFAM" id="SSF57850">
    <property type="entry name" value="RING/U-box"/>
    <property type="match status" value="1"/>
</dbReference>
<feature type="region of interest" description="Disordered" evidence="7">
    <location>
        <begin position="641"/>
        <end position="695"/>
    </location>
</feature>
<dbReference type="InterPro" id="IPR013083">
    <property type="entry name" value="Znf_RING/FYVE/PHD"/>
</dbReference>
<feature type="region of interest" description="Disordered" evidence="7">
    <location>
        <begin position="454"/>
        <end position="473"/>
    </location>
</feature>
<comment type="subcellular location">
    <subcellularLocation>
        <location evidence="1">Cytoplasm</location>
    </subcellularLocation>
</comment>
<comment type="caution">
    <text evidence="9">The sequence shown here is derived from an EMBL/GenBank/DDBJ whole genome shotgun (WGS) entry which is preliminary data.</text>
</comment>
<keyword evidence="10" id="KW-1185">Reference proteome</keyword>
<feature type="region of interest" description="Disordered" evidence="7">
    <location>
        <begin position="575"/>
        <end position="607"/>
    </location>
</feature>
<evidence type="ECO:0000256" key="5">
    <source>
        <dbReference type="ARBA" id="ARBA00022833"/>
    </source>
</evidence>
<dbReference type="InterPro" id="IPR018957">
    <property type="entry name" value="Znf_C3HC4_RING-type"/>
</dbReference>
<dbReference type="Pfam" id="PF00097">
    <property type="entry name" value="zf-C3HC4"/>
    <property type="match status" value="1"/>
</dbReference>
<evidence type="ECO:0000313" key="9">
    <source>
        <dbReference type="EMBL" id="KAF7727614.1"/>
    </source>
</evidence>
<accession>A0A8H7BPW7</accession>
<evidence type="ECO:0000256" key="2">
    <source>
        <dbReference type="ARBA" id="ARBA00022490"/>
    </source>
</evidence>
<feature type="region of interest" description="Disordered" evidence="7">
    <location>
        <begin position="416"/>
        <end position="439"/>
    </location>
</feature>
<keyword evidence="5" id="KW-0862">Zinc</keyword>
<dbReference type="Gene3D" id="3.30.40.10">
    <property type="entry name" value="Zinc/RING finger domain, C3HC4 (zinc finger)"/>
    <property type="match status" value="1"/>
</dbReference>
<feature type="compositionally biased region" description="Basic and acidic residues" evidence="7">
    <location>
        <begin position="416"/>
        <end position="428"/>
    </location>
</feature>
<dbReference type="InterPro" id="IPR001841">
    <property type="entry name" value="Znf_RING"/>
</dbReference>
<dbReference type="InterPro" id="IPR017907">
    <property type="entry name" value="Znf_RING_CS"/>
</dbReference>
<dbReference type="GO" id="GO:0008270">
    <property type="term" value="F:zinc ion binding"/>
    <property type="evidence" value="ECO:0007669"/>
    <property type="project" value="UniProtKB-KW"/>
</dbReference>
<feature type="compositionally biased region" description="Basic and acidic residues" evidence="7">
    <location>
        <begin position="69"/>
        <end position="93"/>
    </location>
</feature>
<protein>
    <recommendedName>
        <fullName evidence="8">RING-type domain-containing protein</fullName>
    </recommendedName>
</protein>
<keyword evidence="2" id="KW-0963">Cytoplasm</keyword>
<dbReference type="AlphaFoldDB" id="A0A8H7BPW7"/>
<reference evidence="9" key="1">
    <citation type="submission" date="2020-01" db="EMBL/GenBank/DDBJ databases">
        <title>Genome Sequencing of Three Apophysomyces-Like Fungal Strains Confirms a Novel Fungal Genus in the Mucoromycota with divergent Burkholderia-like Endosymbiotic Bacteria.</title>
        <authorList>
            <person name="Stajich J.E."/>
            <person name="Macias A.M."/>
            <person name="Carter-House D."/>
            <person name="Lovett B."/>
            <person name="Kasson L.R."/>
            <person name="Berry K."/>
            <person name="Grigoriev I."/>
            <person name="Chang Y."/>
            <person name="Spatafora J."/>
            <person name="Kasson M.T."/>
        </authorList>
    </citation>
    <scope>NUCLEOTIDE SEQUENCE</scope>
    <source>
        <strain evidence="9">NRRL A-21654</strain>
    </source>
</reference>
<name>A0A8H7BPW7_9FUNG</name>
<evidence type="ECO:0000259" key="8">
    <source>
        <dbReference type="PROSITE" id="PS50089"/>
    </source>
</evidence>
<evidence type="ECO:0000313" key="10">
    <source>
        <dbReference type="Proteomes" id="UP000605846"/>
    </source>
</evidence>
<feature type="region of interest" description="Disordered" evidence="7">
    <location>
        <begin position="1"/>
        <end position="101"/>
    </location>
</feature>
<keyword evidence="3" id="KW-0479">Metal-binding</keyword>
<dbReference type="SMART" id="SM00184">
    <property type="entry name" value="RING"/>
    <property type="match status" value="1"/>
</dbReference>
<dbReference type="PANTHER" id="PTHR12983">
    <property type="entry name" value="RING FINGER 10 FAMILY MEMBER"/>
    <property type="match status" value="1"/>
</dbReference>
<dbReference type="EMBL" id="JABAYA010000053">
    <property type="protein sequence ID" value="KAF7727614.1"/>
    <property type="molecule type" value="Genomic_DNA"/>
</dbReference>
<dbReference type="OrthoDB" id="302966at2759"/>
<dbReference type="PROSITE" id="PS50089">
    <property type="entry name" value="ZF_RING_2"/>
    <property type="match status" value="1"/>
</dbReference>
<dbReference type="InterPro" id="IPR039739">
    <property type="entry name" value="MAG2/RNF10"/>
</dbReference>
<proteinExistence type="predicted"/>
<dbReference type="Proteomes" id="UP000605846">
    <property type="component" value="Unassembled WGS sequence"/>
</dbReference>
<evidence type="ECO:0000256" key="6">
    <source>
        <dbReference type="PROSITE-ProRule" id="PRU00175"/>
    </source>
</evidence>
<evidence type="ECO:0000256" key="3">
    <source>
        <dbReference type="ARBA" id="ARBA00022723"/>
    </source>
</evidence>
<dbReference type="GO" id="GO:0000976">
    <property type="term" value="F:transcription cis-regulatory region binding"/>
    <property type="evidence" value="ECO:0007669"/>
    <property type="project" value="TreeGrafter"/>
</dbReference>
<organism evidence="9 10">
    <name type="scientific">Apophysomyces ossiformis</name>
    <dbReference type="NCBI Taxonomy" id="679940"/>
    <lineage>
        <taxon>Eukaryota</taxon>
        <taxon>Fungi</taxon>
        <taxon>Fungi incertae sedis</taxon>
        <taxon>Mucoromycota</taxon>
        <taxon>Mucoromycotina</taxon>
        <taxon>Mucoromycetes</taxon>
        <taxon>Mucorales</taxon>
        <taxon>Mucorineae</taxon>
        <taxon>Mucoraceae</taxon>
        <taxon>Apophysomyces</taxon>
    </lineage>
</organism>
<sequence>MNVNAPAFVPSNTVAPPVDPQKASGSQTHDYEKNRSKKHNNNYQRNNKRPPKEGTKLKPASATARPPKPRRDGAARGAAHADRQPSNERRDRSSTPQQSTVDLVQIAQSTGGATDKKGRVSLNHLLNFSFPERQSRQQSYPTRKNKNVVYQPYNKERYVNANFRFLVTPRGDYTINLADPDSNFDWDNVEQVLISATETPSCPICLSPPSAARITKCGHTYCFPCVLHYLALRENTNKQWRKCPICWDAIYERDLKSVRVLDPFAVVHAKEHSSRKTIAEGDTINMRLMQRSSDSTLSFPLSNSWPVPDHVIQNYMKPGTPLIPWHFSPNAMQFARFMLVGPEYIEEEISRDLLELTEALTDAEGWGASDEIPFLQSAISQLEEKMKITKQQHTVAIDFAMQTSMLIFNSTRKAIEDEKKTSKPKDTTDMNQSNGSQEVPEAYLQHELRRAGEVLYDSNDRTSDSKSSDEGKRKPTTAAEYYFYQSADGQQIYLHPLDIKVLKHEFGDYCQFPRELQVVATGIEESTVNEELRKKFKYLGHVPLSCDITFLETDLKKVVSEATLKVFENELRQRAKKRQDRIKREEKASKAVEARQRKQKMRSDREQQQYVLDKSDPFFQINRPMTSEENEEMVTRAIQLSTSETRNGDGPKTVWGTPAVPARETPQTQAGTSENDDWADHIIVKTKGKKKRNKR</sequence>
<feature type="compositionally biased region" description="Basic residues" evidence="7">
    <location>
        <begin position="684"/>
        <end position="695"/>
    </location>
</feature>
<feature type="domain" description="RING-type" evidence="8">
    <location>
        <begin position="202"/>
        <end position="246"/>
    </location>
</feature>
<evidence type="ECO:0000256" key="1">
    <source>
        <dbReference type="ARBA" id="ARBA00004496"/>
    </source>
</evidence>
<evidence type="ECO:0000256" key="7">
    <source>
        <dbReference type="SAM" id="MobiDB-lite"/>
    </source>
</evidence>
<evidence type="ECO:0000256" key="4">
    <source>
        <dbReference type="ARBA" id="ARBA00022771"/>
    </source>
</evidence>
<keyword evidence="4 6" id="KW-0863">Zinc-finger</keyword>
<dbReference type="GO" id="GO:0045944">
    <property type="term" value="P:positive regulation of transcription by RNA polymerase II"/>
    <property type="evidence" value="ECO:0007669"/>
    <property type="project" value="TreeGrafter"/>
</dbReference>
<dbReference type="GO" id="GO:0005737">
    <property type="term" value="C:cytoplasm"/>
    <property type="evidence" value="ECO:0007669"/>
    <property type="project" value="UniProtKB-SubCell"/>
</dbReference>
<dbReference type="PANTHER" id="PTHR12983:SF9">
    <property type="entry name" value="E3 UBIQUITIN-PROTEIN LIGASE RNF10"/>
    <property type="match status" value="1"/>
</dbReference>
<dbReference type="CDD" id="cd16536">
    <property type="entry name" value="RING-HC_RNF10"/>
    <property type="match status" value="1"/>
</dbReference>
<gene>
    <name evidence="9" type="ORF">EC973_007375</name>
</gene>
<feature type="compositionally biased region" description="Basic and acidic residues" evidence="7">
    <location>
        <begin position="582"/>
        <end position="607"/>
    </location>
</feature>